<dbReference type="NCBIfam" id="TIGR02532">
    <property type="entry name" value="IV_pilin_GFxxxE"/>
    <property type="match status" value="1"/>
</dbReference>
<proteinExistence type="predicted"/>
<dbReference type="PATRIC" id="fig|937777.3.peg.1985"/>
<sequence length="152" mass="16222">MSPRPETRLKPPLGTESGTRRAAACRAPRPQAGLTLIEVLVALALFGVVSTVVLASLPGLYRLNRTSGEEQDVTVHARTVMEGVRAAWQSRALFDAGVLPQLPPDPAGFSCGAPGVMVVDTGRATPRRRRLTLTCTRADHAPVIFVAEFGRP</sequence>
<dbReference type="InterPro" id="IPR002416">
    <property type="entry name" value="T2SS_protein-GspH"/>
</dbReference>
<dbReference type="AlphaFoldDB" id="L0A391"/>
<dbReference type="eggNOG" id="COG2165">
    <property type="taxonomic scope" value="Bacteria"/>
</dbReference>
<name>L0A391_DEIPD</name>
<reference evidence="12" key="1">
    <citation type="submission" date="2012-03" db="EMBL/GenBank/DDBJ databases">
        <title>Complete sequence of chromosome of Deinococcus peraridilitoris DSM 19664.</title>
        <authorList>
            <person name="Lucas S."/>
            <person name="Copeland A."/>
            <person name="Lapidus A."/>
            <person name="Glavina del Rio T."/>
            <person name="Dalin E."/>
            <person name="Tice H."/>
            <person name="Bruce D."/>
            <person name="Goodwin L."/>
            <person name="Pitluck S."/>
            <person name="Peters L."/>
            <person name="Mikhailova N."/>
            <person name="Lu M."/>
            <person name="Kyrpides N."/>
            <person name="Mavromatis K."/>
            <person name="Ivanova N."/>
            <person name="Brettin T."/>
            <person name="Detter J.C."/>
            <person name="Han C."/>
            <person name="Larimer F."/>
            <person name="Land M."/>
            <person name="Hauser L."/>
            <person name="Markowitz V."/>
            <person name="Cheng J.-F."/>
            <person name="Hugenholtz P."/>
            <person name="Woyke T."/>
            <person name="Wu D."/>
            <person name="Pukall R."/>
            <person name="Steenblock K."/>
            <person name="Brambilla E."/>
            <person name="Klenk H.-P."/>
            <person name="Eisen J.A."/>
        </authorList>
    </citation>
    <scope>NUCLEOTIDE SEQUENCE [LARGE SCALE GENOMIC DNA]</scope>
    <source>
        <strain evidence="12">DSM 19664 / LMG 22246 / CIP 109416 / KR-200</strain>
    </source>
</reference>
<keyword evidence="5" id="KW-0574">Periplasm</keyword>
<dbReference type="InterPro" id="IPR012902">
    <property type="entry name" value="N_methyl_site"/>
</dbReference>
<dbReference type="HOGENOM" id="CLU_1719348_0_0_0"/>
<evidence type="ECO:0000256" key="10">
    <source>
        <dbReference type="SAM" id="Phobius"/>
    </source>
</evidence>
<protein>
    <submittedName>
        <fullName evidence="11">Prepilin-type N-terminal cleavage/methylation domain-containing protein</fullName>
    </submittedName>
</protein>
<keyword evidence="6 10" id="KW-1133">Transmembrane helix</keyword>
<dbReference type="GO" id="GO:0015628">
    <property type="term" value="P:protein secretion by the type II secretion system"/>
    <property type="evidence" value="ECO:0007669"/>
    <property type="project" value="InterPro"/>
</dbReference>
<evidence type="ECO:0000313" key="11">
    <source>
        <dbReference type="EMBL" id="AFZ67480.1"/>
    </source>
</evidence>
<dbReference type="KEGG" id="dpd:Deipe_1979"/>
<organism evidence="11 12">
    <name type="scientific">Deinococcus peraridilitoris (strain DSM 19664 / LMG 22246 / CIP 109416 / KR-200)</name>
    <dbReference type="NCBI Taxonomy" id="937777"/>
    <lineage>
        <taxon>Bacteria</taxon>
        <taxon>Thermotogati</taxon>
        <taxon>Deinococcota</taxon>
        <taxon>Deinococci</taxon>
        <taxon>Deinococcales</taxon>
        <taxon>Deinococcaceae</taxon>
        <taxon>Deinococcus</taxon>
    </lineage>
</organism>
<dbReference type="GO" id="GO:0009279">
    <property type="term" value="C:cell outer membrane"/>
    <property type="evidence" value="ECO:0007669"/>
    <property type="project" value="UniProtKB-SubCell"/>
</dbReference>
<dbReference type="Proteomes" id="UP000010467">
    <property type="component" value="Chromosome"/>
</dbReference>
<evidence type="ECO:0000256" key="6">
    <source>
        <dbReference type="ARBA" id="ARBA00022989"/>
    </source>
</evidence>
<keyword evidence="4 10" id="KW-0812">Transmembrane</keyword>
<dbReference type="InterPro" id="IPR045584">
    <property type="entry name" value="Pilin-like"/>
</dbReference>
<dbReference type="STRING" id="937777.Deipe_1979"/>
<dbReference type="SUPFAM" id="SSF54523">
    <property type="entry name" value="Pili subunits"/>
    <property type="match status" value="1"/>
</dbReference>
<gene>
    <name evidence="11" type="ordered locus">Deipe_1979</name>
</gene>
<accession>L0A391</accession>
<evidence type="ECO:0000256" key="7">
    <source>
        <dbReference type="ARBA" id="ARBA00023136"/>
    </source>
</evidence>
<evidence type="ECO:0000256" key="1">
    <source>
        <dbReference type="ARBA" id="ARBA00004203"/>
    </source>
</evidence>
<dbReference type="PRINTS" id="PR00885">
    <property type="entry name" value="BCTERIALGSPH"/>
</dbReference>
<feature type="region of interest" description="Disordered" evidence="9">
    <location>
        <begin position="1"/>
        <end position="23"/>
    </location>
</feature>
<evidence type="ECO:0000256" key="8">
    <source>
        <dbReference type="ARBA" id="ARBA00023237"/>
    </source>
</evidence>
<keyword evidence="3" id="KW-0488">Methylation</keyword>
<dbReference type="RefSeq" id="WP_015235785.1">
    <property type="nucleotide sequence ID" value="NC_019793.1"/>
</dbReference>
<dbReference type="PROSITE" id="PS00409">
    <property type="entry name" value="PROKAR_NTER_METHYL"/>
    <property type="match status" value="1"/>
</dbReference>
<dbReference type="EMBL" id="CP003382">
    <property type="protein sequence ID" value="AFZ67480.1"/>
    <property type="molecule type" value="Genomic_DNA"/>
</dbReference>
<evidence type="ECO:0000256" key="5">
    <source>
        <dbReference type="ARBA" id="ARBA00022764"/>
    </source>
</evidence>
<evidence type="ECO:0000256" key="2">
    <source>
        <dbReference type="ARBA" id="ARBA00004418"/>
    </source>
</evidence>
<keyword evidence="12" id="KW-1185">Reference proteome</keyword>
<keyword evidence="8" id="KW-0998">Cell outer membrane</keyword>
<dbReference type="Pfam" id="PF07963">
    <property type="entry name" value="N_methyl"/>
    <property type="match status" value="1"/>
</dbReference>
<dbReference type="GO" id="GO:0042597">
    <property type="term" value="C:periplasmic space"/>
    <property type="evidence" value="ECO:0007669"/>
    <property type="project" value="UniProtKB-SubCell"/>
</dbReference>
<evidence type="ECO:0000313" key="12">
    <source>
        <dbReference type="Proteomes" id="UP000010467"/>
    </source>
</evidence>
<evidence type="ECO:0000256" key="3">
    <source>
        <dbReference type="ARBA" id="ARBA00022481"/>
    </source>
</evidence>
<feature type="transmembrane region" description="Helical" evidence="10">
    <location>
        <begin position="36"/>
        <end position="57"/>
    </location>
</feature>
<evidence type="ECO:0000256" key="9">
    <source>
        <dbReference type="SAM" id="MobiDB-lite"/>
    </source>
</evidence>
<evidence type="ECO:0000256" key="4">
    <source>
        <dbReference type="ARBA" id="ARBA00022692"/>
    </source>
</evidence>
<keyword evidence="7 10" id="KW-0472">Membrane</keyword>
<dbReference type="GO" id="GO:0015627">
    <property type="term" value="C:type II protein secretion system complex"/>
    <property type="evidence" value="ECO:0007669"/>
    <property type="project" value="InterPro"/>
</dbReference>
<comment type="subcellular location">
    <subcellularLocation>
        <location evidence="1">Cell outer membrane</location>
        <topology evidence="1">Single-pass membrane protein</topology>
    </subcellularLocation>
    <subcellularLocation>
        <location evidence="2">Periplasm</location>
    </subcellularLocation>
</comment>